<dbReference type="InterPro" id="IPR036890">
    <property type="entry name" value="HATPase_C_sf"/>
</dbReference>
<evidence type="ECO:0000256" key="6">
    <source>
        <dbReference type="ARBA" id="ARBA00023012"/>
    </source>
</evidence>
<dbReference type="Proteomes" id="UP000245539">
    <property type="component" value="Unassembled WGS sequence"/>
</dbReference>
<evidence type="ECO:0000256" key="4">
    <source>
        <dbReference type="ARBA" id="ARBA00022679"/>
    </source>
</evidence>
<evidence type="ECO:0000259" key="8">
    <source>
        <dbReference type="PROSITE" id="PS50109"/>
    </source>
</evidence>
<evidence type="ECO:0000256" key="5">
    <source>
        <dbReference type="ARBA" id="ARBA00022777"/>
    </source>
</evidence>
<keyword evidence="5 9" id="KW-0418">Kinase</keyword>
<evidence type="ECO:0000256" key="3">
    <source>
        <dbReference type="ARBA" id="ARBA00022553"/>
    </source>
</evidence>
<dbReference type="PROSITE" id="PS50109">
    <property type="entry name" value="HIS_KIN"/>
    <property type="match status" value="1"/>
</dbReference>
<keyword evidence="4" id="KW-0808">Transferase</keyword>
<dbReference type="CDD" id="cd00075">
    <property type="entry name" value="HATPase"/>
    <property type="match status" value="1"/>
</dbReference>
<dbReference type="SMART" id="SM00388">
    <property type="entry name" value="HisKA"/>
    <property type="match status" value="1"/>
</dbReference>
<dbReference type="EC" id="2.7.13.3" evidence="2"/>
<keyword evidence="7" id="KW-1133">Transmembrane helix</keyword>
<dbReference type="EMBL" id="QGKM01000017">
    <property type="protein sequence ID" value="PWQ98225.1"/>
    <property type="molecule type" value="Genomic_DNA"/>
</dbReference>
<keyword evidence="3" id="KW-0597">Phosphoprotein</keyword>
<dbReference type="PANTHER" id="PTHR43547">
    <property type="entry name" value="TWO-COMPONENT HISTIDINE KINASE"/>
    <property type="match status" value="1"/>
</dbReference>
<evidence type="ECO:0000256" key="2">
    <source>
        <dbReference type="ARBA" id="ARBA00012438"/>
    </source>
</evidence>
<dbReference type="AlphaFoldDB" id="A0A317CI41"/>
<keyword evidence="10" id="KW-1185">Reference proteome</keyword>
<keyword evidence="7" id="KW-0812">Transmembrane</keyword>
<keyword evidence="7" id="KW-0472">Membrane</keyword>
<protein>
    <recommendedName>
        <fullName evidence="2">histidine kinase</fullName>
        <ecNumber evidence="2">2.7.13.3</ecNumber>
    </recommendedName>
</protein>
<dbReference type="CDD" id="cd00082">
    <property type="entry name" value="HisKA"/>
    <property type="match status" value="1"/>
</dbReference>
<evidence type="ECO:0000256" key="7">
    <source>
        <dbReference type="SAM" id="Phobius"/>
    </source>
</evidence>
<dbReference type="OrthoDB" id="9804645at2"/>
<keyword evidence="6" id="KW-0902">Two-component regulatory system</keyword>
<sequence>MIKNSLKTLDKQKLRRWLGVFFITLFIPGALLVQQSYTRLKWETFHQHQRMAEELSERIDSSLGDLLEKENQRPFTDYAFLNIAGDASAGFLQRSPLSNFPPESEIPGLLGYFQVDASGVLNTPLVPDDQSLSQSESYGINAKELDQRLSLQNQIQGILAAQNNRIRAPDVALNDMEVLAEAVEERLVSDALESAPVAQSAARKKVSLGKVEDLQLQQTYQKKESIVAKLKSTEPELVSRQSKVQISKSAPAPRFEQNVLPEASRDFYSSSLQNDSAADAPVERDKLRVKTFESEIDPFELQLLESGHFMLFRKVWLNEQRYIQGMLIKQNEFLDASVKQAFSSTGLSDMSNLLVAYKSDVLAAFSGRSNSGYLTDRRELMGEQLYQMRLSDPLSDLQLIYSIIQLPMGAGGQVIVWLGIVLASVLLGGVYLMYRLGVRQIDLVNQQQNFVSAVSHELKTPLTSIRMYGEMLREGWASEDKKRSYYDFIFDESERLSRLINNVLQLARMTRNEQQAELSECEVASLLRDIQSKITVQLERADYTLDLFCDESTKAATIEVDTDWLTQIMINLVDNAIKFSADSEMKKVELSCQGMANHQVSFTIRDFGPGIDKAQLKQIFKLFYRTENELTRETTGTGIGLSLVQQMVTSMGGTVAVENRKPGAAFSVTFPIKTL</sequence>
<dbReference type="PRINTS" id="PR00344">
    <property type="entry name" value="BCTRLSENSOR"/>
</dbReference>
<reference evidence="9 10" key="1">
    <citation type="submission" date="2018-05" db="EMBL/GenBank/DDBJ databases">
        <title>Leucothrix arctica sp. nov., isolated from Arctic seawater.</title>
        <authorList>
            <person name="Choi A."/>
            <person name="Baek K."/>
        </authorList>
    </citation>
    <scope>NUCLEOTIDE SEQUENCE [LARGE SCALE GENOMIC DNA]</scope>
    <source>
        <strain evidence="9 10">JCM 18388</strain>
    </source>
</reference>
<feature type="transmembrane region" description="Helical" evidence="7">
    <location>
        <begin position="414"/>
        <end position="434"/>
    </location>
</feature>
<evidence type="ECO:0000313" key="9">
    <source>
        <dbReference type="EMBL" id="PWQ98225.1"/>
    </source>
</evidence>
<dbReference type="Gene3D" id="1.10.287.130">
    <property type="match status" value="1"/>
</dbReference>
<dbReference type="FunFam" id="1.10.287.130:FF:000001">
    <property type="entry name" value="Two-component sensor histidine kinase"/>
    <property type="match status" value="1"/>
</dbReference>
<evidence type="ECO:0000256" key="1">
    <source>
        <dbReference type="ARBA" id="ARBA00000085"/>
    </source>
</evidence>
<dbReference type="Gene3D" id="3.30.565.10">
    <property type="entry name" value="Histidine kinase-like ATPase, C-terminal domain"/>
    <property type="match status" value="1"/>
</dbReference>
<gene>
    <name evidence="9" type="ORF">DKW60_08340</name>
</gene>
<dbReference type="InterPro" id="IPR003661">
    <property type="entry name" value="HisK_dim/P_dom"/>
</dbReference>
<dbReference type="SUPFAM" id="SSF47384">
    <property type="entry name" value="Homodimeric domain of signal transducing histidine kinase"/>
    <property type="match status" value="1"/>
</dbReference>
<dbReference type="InterPro" id="IPR005467">
    <property type="entry name" value="His_kinase_dom"/>
</dbReference>
<organism evidence="9 10">
    <name type="scientific">Leucothrix pacifica</name>
    <dbReference type="NCBI Taxonomy" id="1247513"/>
    <lineage>
        <taxon>Bacteria</taxon>
        <taxon>Pseudomonadati</taxon>
        <taxon>Pseudomonadota</taxon>
        <taxon>Gammaproteobacteria</taxon>
        <taxon>Thiotrichales</taxon>
        <taxon>Thiotrichaceae</taxon>
        <taxon>Leucothrix</taxon>
    </lineage>
</organism>
<dbReference type="InterPro" id="IPR036097">
    <property type="entry name" value="HisK_dim/P_sf"/>
</dbReference>
<dbReference type="Pfam" id="PF02518">
    <property type="entry name" value="HATPase_c"/>
    <property type="match status" value="1"/>
</dbReference>
<proteinExistence type="predicted"/>
<dbReference type="GO" id="GO:0000155">
    <property type="term" value="F:phosphorelay sensor kinase activity"/>
    <property type="evidence" value="ECO:0007669"/>
    <property type="project" value="InterPro"/>
</dbReference>
<evidence type="ECO:0000313" key="10">
    <source>
        <dbReference type="Proteomes" id="UP000245539"/>
    </source>
</evidence>
<dbReference type="InterPro" id="IPR004358">
    <property type="entry name" value="Sig_transdc_His_kin-like_C"/>
</dbReference>
<dbReference type="SUPFAM" id="SSF55874">
    <property type="entry name" value="ATPase domain of HSP90 chaperone/DNA topoisomerase II/histidine kinase"/>
    <property type="match status" value="1"/>
</dbReference>
<dbReference type="Pfam" id="PF00512">
    <property type="entry name" value="HisKA"/>
    <property type="match status" value="1"/>
</dbReference>
<feature type="domain" description="Histidine kinase" evidence="8">
    <location>
        <begin position="453"/>
        <end position="674"/>
    </location>
</feature>
<dbReference type="InterPro" id="IPR003594">
    <property type="entry name" value="HATPase_dom"/>
</dbReference>
<dbReference type="PANTHER" id="PTHR43547:SF2">
    <property type="entry name" value="HYBRID SIGNAL TRANSDUCTION HISTIDINE KINASE C"/>
    <property type="match status" value="1"/>
</dbReference>
<dbReference type="SMART" id="SM00387">
    <property type="entry name" value="HATPase_c"/>
    <property type="match status" value="1"/>
</dbReference>
<comment type="caution">
    <text evidence="9">The sequence shown here is derived from an EMBL/GenBank/DDBJ whole genome shotgun (WGS) entry which is preliminary data.</text>
</comment>
<dbReference type="RefSeq" id="WP_109837197.1">
    <property type="nucleotide sequence ID" value="NZ_QGKM01000017.1"/>
</dbReference>
<comment type="catalytic activity">
    <reaction evidence="1">
        <text>ATP + protein L-histidine = ADP + protein N-phospho-L-histidine.</text>
        <dbReference type="EC" id="2.7.13.3"/>
    </reaction>
</comment>
<accession>A0A317CI41</accession>
<name>A0A317CI41_9GAMM</name>